<dbReference type="OrthoDB" id="9805636at2"/>
<dbReference type="Gene3D" id="3.90.56.10">
    <property type="entry name" value="Monooxygenase component MmoB/DmpM"/>
    <property type="match status" value="1"/>
</dbReference>
<dbReference type="InterPro" id="IPR036889">
    <property type="entry name" value="mOase_MmoB_DmpM_sf"/>
</dbReference>
<name>A0A378WWP2_9NOCA</name>
<sequence>MTRATSAGRVRNVGVDLQDTDESRTIVDAIERDNPDATVLRMPGMVKVQVSPQLVVRRSTVEELLGRQWDTQELQLSLISLVGNIAEWDEDEIVIKWEH</sequence>
<evidence type="ECO:0000256" key="1">
    <source>
        <dbReference type="ARBA" id="ARBA00006313"/>
    </source>
</evidence>
<keyword evidence="2" id="KW-0560">Oxidoreductase</keyword>
<organism evidence="2 3">
    <name type="scientific">Nocardia africana</name>
    <dbReference type="NCBI Taxonomy" id="134964"/>
    <lineage>
        <taxon>Bacteria</taxon>
        <taxon>Bacillati</taxon>
        <taxon>Actinomycetota</taxon>
        <taxon>Actinomycetes</taxon>
        <taxon>Mycobacteriales</taxon>
        <taxon>Nocardiaceae</taxon>
        <taxon>Nocardia</taxon>
    </lineage>
</organism>
<dbReference type="EC" id="1.14.13.7" evidence="2"/>
<comment type="similarity">
    <text evidence="1">Belongs to the TmoD/XamoD family.</text>
</comment>
<dbReference type="Pfam" id="PF02406">
    <property type="entry name" value="MmoB_DmpM"/>
    <property type="match status" value="1"/>
</dbReference>
<reference evidence="2 3" key="1">
    <citation type="submission" date="2018-06" db="EMBL/GenBank/DDBJ databases">
        <authorList>
            <consortium name="Pathogen Informatics"/>
            <person name="Doyle S."/>
        </authorList>
    </citation>
    <scope>NUCLEOTIDE SEQUENCE [LARGE SCALE GENOMIC DNA]</scope>
    <source>
        <strain evidence="2 3">NCTC13184</strain>
    </source>
</reference>
<gene>
    <name evidence="2" type="primary">dmpM</name>
    <name evidence="2" type="ORF">NCTC13184_03356</name>
</gene>
<dbReference type="EMBL" id="UGRU01000001">
    <property type="protein sequence ID" value="SUA44834.1"/>
    <property type="molecule type" value="Genomic_DNA"/>
</dbReference>
<evidence type="ECO:0000313" key="3">
    <source>
        <dbReference type="Proteomes" id="UP000255082"/>
    </source>
</evidence>
<proteinExistence type="inferred from homology"/>
<protein>
    <submittedName>
        <fullName evidence="2">Phenol hydroxylase P2 protein</fullName>
        <ecNumber evidence="2">1.14.13.7</ecNumber>
    </submittedName>
</protein>
<dbReference type="RefSeq" id="WP_062965248.1">
    <property type="nucleotide sequence ID" value="NZ_JAJFOE010000001.1"/>
</dbReference>
<accession>A0A378WWP2</accession>
<dbReference type="AlphaFoldDB" id="A0A378WWP2"/>
<evidence type="ECO:0000313" key="2">
    <source>
        <dbReference type="EMBL" id="SUA44834.1"/>
    </source>
</evidence>
<dbReference type="GO" id="GO:0018662">
    <property type="term" value="F:phenol 2-monooxygenase activity"/>
    <property type="evidence" value="ECO:0007669"/>
    <property type="project" value="UniProtKB-EC"/>
</dbReference>
<dbReference type="Proteomes" id="UP000255082">
    <property type="component" value="Unassembled WGS sequence"/>
</dbReference>
<dbReference type="InterPro" id="IPR003454">
    <property type="entry name" value="MOase_MmoB_DmpM"/>
</dbReference>
<dbReference type="SUPFAM" id="SSF56029">
    <property type="entry name" value="Monooxygenase (hydroxylase) regulatory protein"/>
    <property type="match status" value="1"/>
</dbReference>